<evidence type="ECO:0000313" key="4">
    <source>
        <dbReference type="Proteomes" id="UP000194800"/>
    </source>
</evidence>
<keyword evidence="1" id="KW-0732">Signal</keyword>
<proteinExistence type="predicted"/>
<reference evidence="4 5" key="1">
    <citation type="submission" date="2017-03" db="EMBL/GenBank/DDBJ databases">
        <title>Comparative genomics of honeybee gut symbionts reveal geographically distinct and subgroup specific antibiotic resistance.</title>
        <authorList>
            <person name="Ludvigsen J."/>
            <person name="Porcellato D."/>
            <person name="Labee-Lund T.M."/>
            <person name="Amdam G.V."/>
            <person name="Rudi K."/>
        </authorList>
    </citation>
    <scope>NUCLEOTIDE SEQUENCE [LARGE SCALE GENOMIC DNA]</scope>
    <source>
        <strain evidence="2 5">A-7-12</strain>
        <strain evidence="3 4">A-9-12</strain>
    </source>
</reference>
<feature type="signal peptide" evidence="1">
    <location>
        <begin position="1"/>
        <end position="19"/>
    </location>
</feature>
<dbReference type="RefSeq" id="WP_086300866.1">
    <property type="nucleotide sequence ID" value="NZ_MZNE01000009.1"/>
</dbReference>
<organism evidence="2 5">
    <name type="scientific">Gilliamella apicola</name>
    <dbReference type="NCBI Taxonomy" id="1196095"/>
    <lineage>
        <taxon>Bacteria</taxon>
        <taxon>Pseudomonadati</taxon>
        <taxon>Pseudomonadota</taxon>
        <taxon>Gammaproteobacteria</taxon>
        <taxon>Orbales</taxon>
        <taxon>Orbaceae</taxon>
        <taxon>Gilliamella</taxon>
    </lineage>
</organism>
<gene>
    <name evidence="3" type="ORF">B6C91_06430</name>
    <name evidence="2" type="ORF">B6D08_06465</name>
</gene>
<dbReference type="InterPro" id="IPR020493">
    <property type="entry name" value="Uncharacterised_HI0310"/>
</dbReference>
<dbReference type="EMBL" id="NART01000021">
    <property type="protein sequence ID" value="OTQ10269.1"/>
    <property type="molecule type" value="Genomic_DNA"/>
</dbReference>
<evidence type="ECO:0000313" key="2">
    <source>
        <dbReference type="EMBL" id="OTP99703.1"/>
    </source>
</evidence>
<dbReference type="Proteomes" id="UP000194977">
    <property type="component" value="Unassembled WGS sequence"/>
</dbReference>
<feature type="chain" id="PRO_5012128038" description="TonB-dependent receptor" evidence="1">
    <location>
        <begin position="20"/>
        <end position="87"/>
    </location>
</feature>
<dbReference type="Pfam" id="PF17274">
    <property type="entry name" value="DUF5339"/>
    <property type="match status" value="1"/>
</dbReference>
<comment type="caution">
    <text evidence="2">The sequence shown here is derived from an EMBL/GenBank/DDBJ whole genome shotgun (WGS) entry which is preliminary data.</text>
</comment>
<evidence type="ECO:0000256" key="1">
    <source>
        <dbReference type="SAM" id="SignalP"/>
    </source>
</evidence>
<protein>
    <recommendedName>
        <fullName evidence="6">TonB-dependent receptor</fullName>
    </recommendedName>
</protein>
<sequence length="87" mass="9891">MKKLIFAVIMLSFCSIATADLPESCKVYFDKLENIYKNVPKDTLSQEVLDVIMQNLENAKQEIITLPEDKQKVACAQGLELLKEIDK</sequence>
<name>A0A242NHT6_9GAMM</name>
<dbReference type="EMBL" id="NARP01000014">
    <property type="protein sequence ID" value="OTP99703.1"/>
    <property type="molecule type" value="Genomic_DNA"/>
</dbReference>
<accession>A0A242NHT6</accession>
<dbReference type="Proteomes" id="UP000194800">
    <property type="component" value="Unassembled WGS sequence"/>
</dbReference>
<evidence type="ECO:0000313" key="3">
    <source>
        <dbReference type="EMBL" id="OTQ10269.1"/>
    </source>
</evidence>
<keyword evidence="4" id="KW-1185">Reference proteome</keyword>
<dbReference type="OrthoDB" id="5678640at2"/>
<dbReference type="AlphaFoldDB" id="A0A242NHT6"/>
<evidence type="ECO:0000313" key="5">
    <source>
        <dbReference type="Proteomes" id="UP000194977"/>
    </source>
</evidence>
<evidence type="ECO:0008006" key="6">
    <source>
        <dbReference type="Google" id="ProtNLM"/>
    </source>
</evidence>